<keyword evidence="2" id="KW-0378">Hydrolase</keyword>
<comment type="similarity">
    <text evidence="3">Belongs to the inositol 1,4,5-trisphosphate 5-phosphatase type I family.</text>
</comment>
<dbReference type="GO" id="GO:0004445">
    <property type="term" value="F:inositol-polyphosphate 5-phosphatase activity"/>
    <property type="evidence" value="ECO:0007669"/>
    <property type="project" value="InterPro"/>
</dbReference>
<dbReference type="InterPro" id="IPR036691">
    <property type="entry name" value="Endo/exonu/phosph_ase_sf"/>
</dbReference>
<comment type="caution">
    <text evidence="5">The sequence shown here is derived from an EMBL/GenBank/DDBJ whole genome shotgun (WGS) entry which is preliminary data.</text>
</comment>
<evidence type="ECO:0000256" key="3">
    <source>
        <dbReference type="ARBA" id="ARBA00023599"/>
    </source>
</evidence>
<evidence type="ECO:0000256" key="2">
    <source>
        <dbReference type="ARBA" id="ARBA00022801"/>
    </source>
</evidence>
<accession>A0A8E0VMV6</accession>
<dbReference type="EC" id="3.1.3.56" evidence="1"/>
<dbReference type="InterPro" id="IPR039737">
    <property type="entry name" value="INPP5A"/>
</dbReference>
<evidence type="ECO:0000313" key="6">
    <source>
        <dbReference type="Proteomes" id="UP000728185"/>
    </source>
</evidence>
<dbReference type="EMBL" id="LUCM01002264">
    <property type="protein sequence ID" value="KAA0197619.1"/>
    <property type="molecule type" value="Genomic_DNA"/>
</dbReference>
<dbReference type="InterPro" id="IPR000300">
    <property type="entry name" value="IPPc"/>
</dbReference>
<dbReference type="PANTHER" id="PTHR12997:SF2">
    <property type="entry name" value="INOSITOL POLYPHOSPHATE-5-PHOSPHATASE A"/>
    <property type="match status" value="1"/>
</dbReference>
<reference evidence="5" key="1">
    <citation type="submission" date="2019-05" db="EMBL/GenBank/DDBJ databases">
        <title>Annotation for the trematode Fasciolopsis buski.</title>
        <authorList>
            <person name="Choi Y.-J."/>
        </authorList>
    </citation>
    <scope>NUCLEOTIDE SEQUENCE</scope>
    <source>
        <strain evidence="5">HT</strain>
        <tissue evidence="5">Whole worm</tissue>
    </source>
</reference>
<evidence type="ECO:0000259" key="4">
    <source>
        <dbReference type="Pfam" id="PF22669"/>
    </source>
</evidence>
<proteinExistence type="inferred from homology"/>
<feature type="domain" description="Inositol polyphosphate-related phosphatase" evidence="4">
    <location>
        <begin position="144"/>
        <end position="193"/>
    </location>
</feature>
<dbReference type="Gene3D" id="3.60.10.10">
    <property type="entry name" value="Endonuclease/exonuclease/phosphatase"/>
    <property type="match status" value="1"/>
</dbReference>
<organism evidence="5 6">
    <name type="scientific">Fasciolopsis buskii</name>
    <dbReference type="NCBI Taxonomy" id="27845"/>
    <lineage>
        <taxon>Eukaryota</taxon>
        <taxon>Metazoa</taxon>
        <taxon>Spiralia</taxon>
        <taxon>Lophotrochozoa</taxon>
        <taxon>Platyhelminthes</taxon>
        <taxon>Trematoda</taxon>
        <taxon>Digenea</taxon>
        <taxon>Plagiorchiida</taxon>
        <taxon>Echinostomata</taxon>
        <taxon>Echinostomatoidea</taxon>
        <taxon>Fasciolidae</taxon>
        <taxon>Fasciolopsis</taxon>
    </lineage>
</organism>
<evidence type="ECO:0000313" key="5">
    <source>
        <dbReference type="EMBL" id="KAA0197619.1"/>
    </source>
</evidence>
<evidence type="ECO:0000256" key="1">
    <source>
        <dbReference type="ARBA" id="ARBA00012997"/>
    </source>
</evidence>
<dbReference type="SUPFAM" id="SSF56219">
    <property type="entry name" value="DNase I-like"/>
    <property type="match status" value="1"/>
</dbReference>
<sequence length="245" mass="28308">MRTRWRINGLILETVNIHLFNDSCNLRSLKEHPSVFARFRSAGLKWTLKAIHENSCENQHLAVFGDFNFRLNLPLYIERLLSAHDLPYDRSTCSVQDSAKSVDRAEGGTFNRGDIVIGRRQFHIPYDDRLTWSNFEPFLPLDQETLAFSGQLQELPITFPPSYPFSDEPGVPHDYDTTRCPVWCDRIMFSVRTFSCLRPPDHHCSILYDLLGKDVALGDHKVSSRKRCCTPPVFTRTILPIRNIK</sequence>
<name>A0A8E0VMV6_9TREM</name>
<dbReference type="AlphaFoldDB" id="A0A8E0VMV6"/>
<dbReference type="OrthoDB" id="5780965at2759"/>
<protein>
    <recommendedName>
        <fullName evidence="1">inositol-polyphosphate 5-phosphatase</fullName>
        <ecNumber evidence="1">3.1.3.56</ecNumber>
    </recommendedName>
</protein>
<dbReference type="Proteomes" id="UP000728185">
    <property type="component" value="Unassembled WGS sequence"/>
</dbReference>
<dbReference type="Pfam" id="PF22669">
    <property type="entry name" value="Exo_endo_phos2"/>
    <property type="match status" value="1"/>
</dbReference>
<gene>
    <name evidence="5" type="ORF">FBUS_09688</name>
</gene>
<keyword evidence="6" id="KW-1185">Reference proteome</keyword>
<dbReference type="PANTHER" id="PTHR12997">
    <property type="entry name" value="TYPE I INOSITOL-1,4,5-TRISPHOSPHATE 5-PHOSPHATASE"/>
    <property type="match status" value="1"/>
</dbReference>